<evidence type="ECO:0000259" key="1">
    <source>
        <dbReference type="Pfam" id="PF18922"/>
    </source>
</evidence>
<keyword evidence="3" id="KW-1185">Reference proteome</keyword>
<accession>A0A6M9PGU9</accession>
<evidence type="ECO:0000313" key="3">
    <source>
        <dbReference type="Proteomes" id="UP000501090"/>
    </source>
</evidence>
<proteinExistence type="predicted"/>
<evidence type="ECO:0000313" key="2">
    <source>
        <dbReference type="EMBL" id="QKM59671.1"/>
    </source>
</evidence>
<dbReference type="RefSeq" id="WP_173959441.1">
    <property type="nucleotide sequence ID" value="NZ_CBCSCC010000001.1"/>
</dbReference>
<protein>
    <recommendedName>
        <fullName evidence="1">DUF5672 domain-containing protein</fullName>
    </recommendedName>
</protein>
<name>A0A6M9PGU9_9BURK</name>
<gene>
    <name evidence="2" type="ORF">DN92_00665</name>
</gene>
<dbReference type="EMBL" id="CP028940">
    <property type="protein sequence ID" value="QKM59671.1"/>
    <property type="molecule type" value="Genomic_DNA"/>
</dbReference>
<dbReference type="Pfam" id="PF18922">
    <property type="entry name" value="DUF5672"/>
    <property type="match status" value="1"/>
</dbReference>
<feature type="domain" description="DUF5672" evidence="1">
    <location>
        <begin position="60"/>
        <end position="209"/>
    </location>
</feature>
<reference evidence="2 3" key="1">
    <citation type="submission" date="2018-04" db="EMBL/GenBank/DDBJ databases">
        <title>Polynucleobacter sp. UK-Long2-W17 genome.</title>
        <authorList>
            <person name="Hahn M.W."/>
        </authorList>
    </citation>
    <scope>NUCLEOTIDE SEQUENCE [LARGE SCALE GENOMIC DNA]</scope>
    <source>
        <strain evidence="2 3">UK-Long2-W17</strain>
    </source>
</reference>
<dbReference type="AlphaFoldDB" id="A0A6M9PGU9"/>
<sequence>MLHLPNITLLAVSSVDLAGTDLALQISSHDIEFGAIKFLSSEDWSPSNPKIEMVKIPKLDIVGYSKFILCDLYRHVETQYCLVVQSDGFVLNASKWNPTFLGYDYIGAPWPMDLKLQPGDIALDLSANTVGNGGFSLRSKRLLEATSNIAFDDLSFPTKSEDLILCHYLLQDMLKAGVKFPNPELAAQFSIESPSATYGQNPSTCFGFHGKELRDLIFANVQG</sequence>
<organism evidence="2 3">
    <name type="scientific">Polynucleobacter arcticus</name>
    <dbReference type="NCBI Taxonomy" id="1743165"/>
    <lineage>
        <taxon>Bacteria</taxon>
        <taxon>Pseudomonadati</taxon>
        <taxon>Pseudomonadota</taxon>
        <taxon>Betaproteobacteria</taxon>
        <taxon>Burkholderiales</taxon>
        <taxon>Burkholderiaceae</taxon>
        <taxon>Polynucleobacter</taxon>
    </lineage>
</organism>
<dbReference type="InterPro" id="IPR043729">
    <property type="entry name" value="DUF5672"/>
</dbReference>
<dbReference type="KEGG" id="pard:DN92_00665"/>
<dbReference type="Proteomes" id="UP000501090">
    <property type="component" value="Chromosome"/>
</dbReference>